<sequence>MRAYFVLLIAATALLTKGEAKSGFSHLAVADVMKSTGVVETYDNRRSLRAAEPTEDDNGEERAAWSNIKGIPRNKAETVADWLTPRLQSRMNVQQFARDVDITSRQAATQHENWNALVKYLRMYHLEVKGEAMSKKMAESILLHNVLTKRTAFKSRGYVGTSSSIRYT</sequence>
<dbReference type="Pfam" id="PF16810">
    <property type="entry name" value="RXLR"/>
    <property type="match status" value="1"/>
</dbReference>
<evidence type="ECO:0000256" key="2">
    <source>
        <dbReference type="ARBA" id="ARBA00010400"/>
    </source>
</evidence>
<evidence type="ECO:0000256" key="1">
    <source>
        <dbReference type="ARBA" id="ARBA00004613"/>
    </source>
</evidence>
<dbReference type="Proteomes" id="UP000052943">
    <property type="component" value="Unassembled WGS sequence"/>
</dbReference>
<evidence type="ECO:0000256" key="4">
    <source>
        <dbReference type="ARBA" id="ARBA00022729"/>
    </source>
</evidence>
<accession>A0A0W8CWN6</accession>
<keyword evidence="4 5" id="KW-0732">Signal</keyword>
<comment type="subcellular location">
    <subcellularLocation>
        <location evidence="1 5">Secreted</location>
    </subcellularLocation>
</comment>
<evidence type="ECO:0000313" key="6">
    <source>
        <dbReference type="EMBL" id="KUF88624.1"/>
    </source>
</evidence>
<dbReference type="InterPro" id="IPR031825">
    <property type="entry name" value="RXLR"/>
</dbReference>
<proteinExistence type="inferred from homology"/>
<keyword evidence="3 5" id="KW-0964">Secreted</keyword>
<dbReference type="OrthoDB" id="126519at2759"/>
<protein>
    <recommendedName>
        <fullName evidence="5">RxLR effector protein</fullName>
    </recommendedName>
</protein>
<comment type="function">
    <text evidence="5">Effector that suppresses plant defense responses during pathogen infection.</text>
</comment>
<reference evidence="6 7" key="1">
    <citation type="submission" date="2015-11" db="EMBL/GenBank/DDBJ databases">
        <title>Genomes and virulence difference between two physiological races of Phytophthora nicotianae.</title>
        <authorList>
            <person name="Liu H."/>
            <person name="Ma X."/>
            <person name="Yu H."/>
            <person name="Fang D."/>
            <person name="Li Y."/>
            <person name="Wang X."/>
            <person name="Wang W."/>
            <person name="Dong Y."/>
            <person name="Xiao B."/>
        </authorList>
    </citation>
    <scope>NUCLEOTIDE SEQUENCE [LARGE SCALE GENOMIC DNA]</scope>
    <source>
        <strain evidence="7">race 0</strain>
    </source>
</reference>
<evidence type="ECO:0000313" key="7">
    <source>
        <dbReference type="Proteomes" id="UP000052943"/>
    </source>
</evidence>
<dbReference type="AlphaFoldDB" id="A0A0W8CWN6"/>
<comment type="similarity">
    <text evidence="2 5">Belongs to the RxLR effector family.</text>
</comment>
<evidence type="ECO:0000256" key="5">
    <source>
        <dbReference type="RuleBase" id="RU367124"/>
    </source>
</evidence>
<gene>
    <name evidence="6" type="ORF">AM587_10000188</name>
</gene>
<feature type="chain" id="PRO_5044978099" description="RxLR effector protein" evidence="5">
    <location>
        <begin position="21"/>
        <end position="168"/>
    </location>
</feature>
<evidence type="ECO:0000256" key="3">
    <source>
        <dbReference type="ARBA" id="ARBA00022525"/>
    </source>
</evidence>
<dbReference type="OMA" id="QNWDALV"/>
<organism evidence="6 7">
    <name type="scientific">Phytophthora nicotianae</name>
    <name type="common">Potato buckeye rot agent</name>
    <name type="synonym">Phytophthora parasitica</name>
    <dbReference type="NCBI Taxonomy" id="4792"/>
    <lineage>
        <taxon>Eukaryota</taxon>
        <taxon>Sar</taxon>
        <taxon>Stramenopiles</taxon>
        <taxon>Oomycota</taxon>
        <taxon>Peronosporomycetes</taxon>
        <taxon>Peronosporales</taxon>
        <taxon>Peronosporaceae</taxon>
        <taxon>Phytophthora</taxon>
    </lineage>
</organism>
<comment type="caution">
    <text evidence="6">The sequence shown here is derived from an EMBL/GenBank/DDBJ whole genome shotgun (WGS) entry which is preliminary data.</text>
</comment>
<dbReference type="EMBL" id="LNFO01001814">
    <property type="protein sequence ID" value="KUF88624.1"/>
    <property type="molecule type" value="Genomic_DNA"/>
</dbReference>
<comment type="domain">
    <text evidence="5">The RxLR-dEER motif acts to carry the protein into the host cell cytoplasm through binding to cell surface phosphatidylinositol-3-phosphate.</text>
</comment>
<feature type="signal peptide" evidence="5">
    <location>
        <begin position="1"/>
        <end position="20"/>
    </location>
</feature>
<name>A0A0W8CWN6_PHYNI</name>